<dbReference type="InterPro" id="IPR036388">
    <property type="entry name" value="WH-like_DNA-bd_sf"/>
</dbReference>
<dbReference type="Gene3D" id="1.10.10.10">
    <property type="entry name" value="Winged helix-like DNA-binding domain superfamily/Winged helix DNA-binding domain"/>
    <property type="match status" value="1"/>
</dbReference>
<evidence type="ECO:0000256" key="1">
    <source>
        <dbReference type="SAM" id="MobiDB-lite"/>
    </source>
</evidence>
<reference evidence="3" key="1">
    <citation type="submission" date="2021-02" db="EMBL/GenBank/DDBJ databases">
        <authorList>
            <person name="Nowell W R."/>
        </authorList>
    </citation>
    <scope>NUCLEOTIDE SEQUENCE</scope>
    <source>
        <strain evidence="3">Ploen Becks lab</strain>
    </source>
</reference>
<dbReference type="GO" id="GO:0001097">
    <property type="term" value="F:TFIIH-class transcription factor complex binding"/>
    <property type="evidence" value="ECO:0007669"/>
    <property type="project" value="TreeGrafter"/>
</dbReference>
<feature type="domain" description="TFIIE beta" evidence="2">
    <location>
        <begin position="1"/>
        <end position="78"/>
    </location>
</feature>
<dbReference type="InterPro" id="IPR036390">
    <property type="entry name" value="WH_DNA-bd_sf"/>
</dbReference>
<dbReference type="OrthoDB" id="5323195at2759"/>
<dbReference type="AlphaFoldDB" id="A0A813M2K3"/>
<dbReference type="GO" id="GO:0005673">
    <property type="term" value="C:transcription factor TFIIE complex"/>
    <property type="evidence" value="ECO:0007669"/>
    <property type="project" value="InterPro"/>
</dbReference>
<protein>
    <recommendedName>
        <fullName evidence="2">TFIIE beta domain-containing protein</fullName>
    </recommendedName>
</protein>
<sequence>MEQRAFPKIIMHMKQRFQRDENYPISLEEILDELQIVDLNTKSRMVLDTQMLSSNPKIETTTEDGIKKYTFKPSLILRNRRELINLIKDHQNKGLGGVLVDDIQESMTTEEFDKVFKKLGDDIVVMMGKGKKKVLYYNDVKSAENLQIEEDIVKHWRDVGVDGLDETKIDEYLENKGITSMKDGLEVKEQVQYGKKKPSQRGRQSKKHNDHLGSLLTEYDPNKKKSSI</sequence>
<evidence type="ECO:0000313" key="4">
    <source>
        <dbReference type="Proteomes" id="UP000663879"/>
    </source>
</evidence>
<proteinExistence type="predicted"/>
<dbReference type="PANTHER" id="PTHR12716">
    <property type="entry name" value="TRANSCRIPTION INITIATION FACTOR IIE, BETA SUBUNIT"/>
    <property type="match status" value="1"/>
</dbReference>
<feature type="compositionally biased region" description="Basic residues" evidence="1">
    <location>
        <begin position="194"/>
        <end position="209"/>
    </location>
</feature>
<dbReference type="InterPro" id="IPR003166">
    <property type="entry name" value="TFIIE_bsu_DNA-bd"/>
</dbReference>
<dbReference type="SUPFAM" id="SSF46785">
    <property type="entry name" value="Winged helix' DNA-binding domain"/>
    <property type="match status" value="1"/>
</dbReference>
<dbReference type="PANTHER" id="PTHR12716:SF8">
    <property type="entry name" value="TRANSCRIPTION INITIATION FACTOR IIE SUBUNIT BETA"/>
    <property type="match status" value="1"/>
</dbReference>
<keyword evidence="4" id="KW-1185">Reference proteome</keyword>
<feature type="region of interest" description="Disordered" evidence="1">
    <location>
        <begin position="189"/>
        <end position="228"/>
    </location>
</feature>
<dbReference type="Proteomes" id="UP000663879">
    <property type="component" value="Unassembled WGS sequence"/>
</dbReference>
<dbReference type="InterPro" id="IPR016656">
    <property type="entry name" value="TFIIE-bsu"/>
</dbReference>
<gene>
    <name evidence="3" type="ORF">OXX778_LOCUS758</name>
</gene>
<dbReference type="GO" id="GO:0006367">
    <property type="term" value="P:transcription initiation at RNA polymerase II promoter"/>
    <property type="evidence" value="ECO:0007669"/>
    <property type="project" value="InterPro"/>
</dbReference>
<evidence type="ECO:0000313" key="3">
    <source>
        <dbReference type="EMBL" id="CAF0709200.1"/>
    </source>
</evidence>
<name>A0A813M2K3_9BILA</name>
<evidence type="ECO:0000259" key="2">
    <source>
        <dbReference type="PROSITE" id="PS51351"/>
    </source>
</evidence>
<dbReference type="EMBL" id="CAJNOC010000041">
    <property type="protein sequence ID" value="CAF0709200.1"/>
    <property type="molecule type" value="Genomic_DNA"/>
</dbReference>
<accession>A0A813M2K3</accession>
<dbReference type="Pfam" id="PF02186">
    <property type="entry name" value="TFIIE_beta"/>
    <property type="match status" value="1"/>
</dbReference>
<comment type="caution">
    <text evidence="3">The sequence shown here is derived from an EMBL/GenBank/DDBJ whole genome shotgun (WGS) entry which is preliminary data.</text>
</comment>
<dbReference type="PROSITE" id="PS51351">
    <property type="entry name" value="TFIIE_BETA_C"/>
    <property type="match status" value="1"/>
</dbReference>
<organism evidence="3 4">
    <name type="scientific">Brachionus calyciflorus</name>
    <dbReference type="NCBI Taxonomy" id="104777"/>
    <lineage>
        <taxon>Eukaryota</taxon>
        <taxon>Metazoa</taxon>
        <taxon>Spiralia</taxon>
        <taxon>Gnathifera</taxon>
        <taxon>Rotifera</taxon>
        <taxon>Eurotatoria</taxon>
        <taxon>Monogononta</taxon>
        <taxon>Pseudotrocha</taxon>
        <taxon>Ploima</taxon>
        <taxon>Brachionidae</taxon>
        <taxon>Brachionus</taxon>
    </lineage>
</organism>